<feature type="non-terminal residue" evidence="1">
    <location>
        <position position="1"/>
    </location>
</feature>
<proteinExistence type="predicted"/>
<evidence type="ECO:0000313" key="1">
    <source>
        <dbReference type="EMBL" id="KJF78137.1"/>
    </source>
</evidence>
<organism evidence="1 2">
    <name type="scientific">Morganella morganii</name>
    <name type="common">Proteus morganii</name>
    <dbReference type="NCBI Taxonomy" id="582"/>
    <lineage>
        <taxon>Bacteria</taxon>
        <taxon>Pseudomonadati</taxon>
        <taxon>Pseudomonadota</taxon>
        <taxon>Gammaproteobacteria</taxon>
        <taxon>Enterobacterales</taxon>
        <taxon>Morganellaceae</taxon>
        <taxon>Morganella</taxon>
    </lineage>
</organism>
<name>A0A0D8L8F5_MORMO</name>
<dbReference type="EMBL" id="JZSH01000072">
    <property type="protein sequence ID" value="KJF78137.1"/>
    <property type="molecule type" value="Genomic_DNA"/>
</dbReference>
<comment type="caution">
    <text evidence="1">The sequence shown here is derived from an EMBL/GenBank/DDBJ whole genome shotgun (WGS) entry which is preliminary data.</text>
</comment>
<gene>
    <name evidence="1" type="ORF">UA45_08095</name>
</gene>
<dbReference type="Gene3D" id="3.40.710.10">
    <property type="entry name" value="DD-peptidase/beta-lactamase superfamily"/>
    <property type="match status" value="1"/>
</dbReference>
<dbReference type="InterPro" id="IPR012338">
    <property type="entry name" value="Beta-lactam/transpept-like"/>
</dbReference>
<dbReference type="AlphaFoldDB" id="A0A0D8L8F5"/>
<sequence>EPTDYGVSEVGTTIIGFDENARDLGRGEAGAKSAQPIWNDFMKSRWKVCRSVRPAAAGNYLRSDQPQHR</sequence>
<dbReference type="PATRIC" id="fig|582.24.peg.2526"/>
<reference evidence="1 2" key="1">
    <citation type="submission" date="2015-02" db="EMBL/GenBank/DDBJ databases">
        <title>Whole genome shotgun sequencing of cultured foodborne pathogen.</title>
        <authorList>
            <person name="Timme R."/>
            <person name="Allard M.W."/>
            <person name="Strain E."/>
            <person name="Evans P.S."/>
            <person name="Brown E."/>
        </authorList>
    </citation>
    <scope>NUCLEOTIDE SEQUENCE [LARGE SCALE GENOMIC DNA]</scope>
    <source>
        <strain evidence="1 2">GCSL-TSO-24</strain>
    </source>
</reference>
<accession>A0A0D8L8F5</accession>
<evidence type="ECO:0000313" key="2">
    <source>
        <dbReference type="Proteomes" id="UP000032582"/>
    </source>
</evidence>
<dbReference type="Proteomes" id="UP000032582">
    <property type="component" value="Unassembled WGS sequence"/>
</dbReference>
<protein>
    <submittedName>
        <fullName evidence="1">Uncharacterized protein</fullName>
    </submittedName>
</protein>